<gene>
    <name evidence="2" type="ORF">SAMN05421819_2607</name>
</gene>
<dbReference type="RefSeq" id="WP_103933491.1">
    <property type="nucleotide sequence ID" value="NZ_FNVA01000004.1"/>
</dbReference>
<feature type="transmembrane region" description="Helical" evidence="1">
    <location>
        <begin position="65"/>
        <end position="85"/>
    </location>
</feature>
<evidence type="ECO:0000313" key="3">
    <source>
        <dbReference type="Proteomes" id="UP000236728"/>
    </source>
</evidence>
<dbReference type="OrthoDB" id="120373at2"/>
<feature type="transmembrane region" description="Helical" evidence="1">
    <location>
        <begin position="123"/>
        <end position="146"/>
    </location>
</feature>
<keyword evidence="3" id="KW-1185">Reference proteome</keyword>
<dbReference type="EMBL" id="FNVA01000004">
    <property type="protein sequence ID" value="SEG34642.1"/>
    <property type="molecule type" value="Genomic_DNA"/>
</dbReference>
<reference evidence="2 3" key="1">
    <citation type="submission" date="2016-10" db="EMBL/GenBank/DDBJ databases">
        <authorList>
            <person name="de Groot N.N."/>
        </authorList>
    </citation>
    <scope>NUCLEOTIDE SEQUENCE [LARGE SCALE GENOMIC DNA]</scope>
    <source>
        <strain evidence="2 3">DSM 22489</strain>
    </source>
</reference>
<evidence type="ECO:0000256" key="1">
    <source>
        <dbReference type="SAM" id="Phobius"/>
    </source>
</evidence>
<keyword evidence="1" id="KW-0472">Membrane</keyword>
<organism evidence="2 3">
    <name type="scientific">Bryocella elongata</name>
    <dbReference type="NCBI Taxonomy" id="863522"/>
    <lineage>
        <taxon>Bacteria</taxon>
        <taxon>Pseudomonadati</taxon>
        <taxon>Acidobacteriota</taxon>
        <taxon>Terriglobia</taxon>
        <taxon>Terriglobales</taxon>
        <taxon>Acidobacteriaceae</taxon>
        <taxon>Bryocella</taxon>
    </lineage>
</organism>
<protein>
    <submittedName>
        <fullName evidence="2">Uncharacterized protein</fullName>
    </submittedName>
</protein>
<name>A0A1H5ZED3_9BACT</name>
<dbReference type="Proteomes" id="UP000236728">
    <property type="component" value="Unassembled WGS sequence"/>
</dbReference>
<keyword evidence="1" id="KW-1133">Transmembrane helix</keyword>
<sequence length="168" mass="18921">MRGYSRVPEEHRPASCTDPVVGAILSGWRYDISGVAPELRVDYEAHLIECGNCRKRQRIHRTVDVLLLAATMMCTIAFLLAALVMRRVEEIRHISNLRVLHLPHESLVALTRVPESITISLEAVAITGLVISALLWILVAMVTPIPTMVSTVIRERIVPEWRERRKAA</sequence>
<keyword evidence="1" id="KW-0812">Transmembrane</keyword>
<proteinExistence type="predicted"/>
<evidence type="ECO:0000313" key="2">
    <source>
        <dbReference type="EMBL" id="SEG34642.1"/>
    </source>
</evidence>
<accession>A0A1H5ZED3</accession>
<dbReference type="AlphaFoldDB" id="A0A1H5ZED3"/>